<dbReference type="GO" id="GO:0005509">
    <property type="term" value="F:calcium ion binding"/>
    <property type="evidence" value="ECO:0007669"/>
    <property type="project" value="InterPro"/>
</dbReference>
<dbReference type="Gene3D" id="1.10.238.10">
    <property type="entry name" value="EF-hand"/>
    <property type="match status" value="1"/>
</dbReference>
<reference evidence="4 5" key="1">
    <citation type="submission" date="2009-11" db="EMBL/GenBank/DDBJ databases">
        <title>Annotation of Allomyces macrogynus ATCC 38327.</title>
        <authorList>
            <consortium name="The Broad Institute Genome Sequencing Platform"/>
            <person name="Russ C."/>
            <person name="Cuomo C."/>
            <person name="Burger G."/>
            <person name="Gray M.W."/>
            <person name="Holland P.W.H."/>
            <person name="King N."/>
            <person name="Lang F.B.F."/>
            <person name="Roger A.J."/>
            <person name="Ruiz-Trillo I."/>
            <person name="Young S.K."/>
            <person name="Zeng Q."/>
            <person name="Gargeya S."/>
            <person name="Fitzgerald M."/>
            <person name="Haas B."/>
            <person name="Abouelleil A."/>
            <person name="Alvarado L."/>
            <person name="Arachchi H.M."/>
            <person name="Berlin A."/>
            <person name="Chapman S.B."/>
            <person name="Gearin G."/>
            <person name="Goldberg J."/>
            <person name="Griggs A."/>
            <person name="Gujja S."/>
            <person name="Hansen M."/>
            <person name="Heiman D."/>
            <person name="Howarth C."/>
            <person name="Larimer J."/>
            <person name="Lui A."/>
            <person name="MacDonald P.J.P."/>
            <person name="McCowen C."/>
            <person name="Montmayeur A."/>
            <person name="Murphy C."/>
            <person name="Neiman D."/>
            <person name="Pearson M."/>
            <person name="Priest M."/>
            <person name="Roberts A."/>
            <person name="Saif S."/>
            <person name="Shea T."/>
            <person name="Sisk P."/>
            <person name="Stolte C."/>
            <person name="Sykes S."/>
            <person name="Wortman J."/>
            <person name="Nusbaum C."/>
            <person name="Birren B."/>
        </authorList>
    </citation>
    <scope>NUCLEOTIDE SEQUENCE [LARGE SCALE GENOMIC DNA]</scope>
    <source>
        <strain evidence="4 5">ATCC 38327</strain>
    </source>
</reference>
<feature type="domain" description="EF-hand" evidence="3">
    <location>
        <begin position="104"/>
        <end position="139"/>
    </location>
</feature>
<evidence type="ECO:0000313" key="4">
    <source>
        <dbReference type="EMBL" id="KNE62101.1"/>
    </source>
</evidence>
<accession>A0A0L0SHW9</accession>
<dbReference type="InterPro" id="IPR050403">
    <property type="entry name" value="Myosin_RLC"/>
</dbReference>
<feature type="compositionally biased region" description="Low complexity" evidence="2">
    <location>
        <begin position="13"/>
        <end position="37"/>
    </location>
</feature>
<feature type="region of interest" description="Disordered" evidence="2">
    <location>
        <begin position="1"/>
        <end position="37"/>
    </location>
</feature>
<evidence type="ECO:0000313" key="5">
    <source>
        <dbReference type="Proteomes" id="UP000054350"/>
    </source>
</evidence>
<dbReference type="Proteomes" id="UP000054350">
    <property type="component" value="Unassembled WGS sequence"/>
</dbReference>
<dbReference type="PANTHER" id="PTHR23049">
    <property type="entry name" value="MYOSIN REGULATORY LIGHT CHAIN 2"/>
    <property type="match status" value="1"/>
</dbReference>
<feature type="region of interest" description="Disordered" evidence="2">
    <location>
        <begin position="51"/>
        <end position="80"/>
    </location>
</feature>
<dbReference type="GO" id="GO:0043226">
    <property type="term" value="C:organelle"/>
    <property type="evidence" value="ECO:0007669"/>
    <property type="project" value="UniProtKB-ARBA"/>
</dbReference>
<dbReference type="STRING" id="578462.A0A0L0SHW9"/>
<dbReference type="CDD" id="cd00051">
    <property type="entry name" value="EFh"/>
    <property type="match status" value="1"/>
</dbReference>
<gene>
    <name evidence="4" type="ORF">AMAG_07351</name>
</gene>
<keyword evidence="5" id="KW-1185">Reference proteome</keyword>
<feature type="compositionally biased region" description="Low complexity" evidence="2">
    <location>
        <begin position="51"/>
        <end position="60"/>
    </location>
</feature>
<evidence type="ECO:0000256" key="2">
    <source>
        <dbReference type="SAM" id="MobiDB-lite"/>
    </source>
</evidence>
<proteinExistence type="predicted"/>
<dbReference type="SUPFAM" id="SSF47473">
    <property type="entry name" value="EF-hand"/>
    <property type="match status" value="1"/>
</dbReference>
<evidence type="ECO:0000256" key="1">
    <source>
        <dbReference type="ARBA" id="ARBA00022737"/>
    </source>
</evidence>
<dbReference type="FunFam" id="1.10.238.10:FF:000178">
    <property type="entry name" value="Calmodulin-2 A"/>
    <property type="match status" value="1"/>
</dbReference>
<name>A0A0L0SHW9_ALLM3</name>
<reference evidence="5" key="2">
    <citation type="submission" date="2009-11" db="EMBL/GenBank/DDBJ databases">
        <title>The Genome Sequence of Allomyces macrogynus strain ATCC 38327.</title>
        <authorList>
            <consortium name="The Broad Institute Genome Sequencing Platform"/>
            <person name="Russ C."/>
            <person name="Cuomo C."/>
            <person name="Shea T."/>
            <person name="Young S.K."/>
            <person name="Zeng Q."/>
            <person name="Koehrsen M."/>
            <person name="Haas B."/>
            <person name="Borodovsky M."/>
            <person name="Guigo R."/>
            <person name="Alvarado L."/>
            <person name="Berlin A."/>
            <person name="Borenstein D."/>
            <person name="Chen Z."/>
            <person name="Engels R."/>
            <person name="Freedman E."/>
            <person name="Gellesch M."/>
            <person name="Goldberg J."/>
            <person name="Griggs A."/>
            <person name="Gujja S."/>
            <person name="Heiman D."/>
            <person name="Hepburn T."/>
            <person name="Howarth C."/>
            <person name="Jen D."/>
            <person name="Larson L."/>
            <person name="Lewis B."/>
            <person name="Mehta T."/>
            <person name="Park D."/>
            <person name="Pearson M."/>
            <person name="Roberts A."/>
            <person name="Saif S."/>
            <person name="Shenoy N."/>
            <person name="Sisk P."/>
            <person name="Stolte C."/>
            <person name="Sykes S."/>
            <person name="Walk T."/>
            <person name="White J."/>
            <person name="Yandava C."/>
            <person name="Burger G."/>
            <person name="Gray M.W."/>
            <person name="Holland P.W.H."/>
            <person name="King N."/>
            <person name="Lang F.B.F."/>
            <person name="Roger A.J."/>
            <person name="Ruiz-Trillo I."/>
            <person name="Lander E."/>
            <person name="Nusbaum C."/>
        </authorList>
    </citation>
    <scope>NUCLEOTIDE SEQUENCE [LARGE SCALE GENOMIC DNA]</scope>
    <source>
        <strain evidence="5">ATCC 38327</strain>
    </source>
</reference>
<dbReference type="VEuPathDB" id="FungiDB:AMAG_07351"/>
<dbReference type="AlphaFoldDB" id="A0A0L0SHW9"/>
<evidence type="ECO:0000259" key="3">
    <source>
        <dbReference type="PROSITE" id="PS50222"/>
    </source>
</evidence>
<dbReference type="OrthoDB" id="26525at2759"/>
<keyword evidence="1" id="KW-0677">Repeat</keyword>
<dbReference type="EMBL" id="GG745339">
    <property type="protein sequence ID" value="KNE62101.1"/>
    <property type="molecule type" value="Genomic_DNA"/>
</dbReference>
<feature type="compositionally biased region" description="Pro residues" evidence="2">
    <location>
        <begin position="68"/>
        <end position="80"/>
    </location>
</feature>
<protein>
    <recommendedName>
        <fullName evidence="3">EF-hand domain-containing protein</fullName>
    </recommendedName>
</protein>
<dbReference type="InterPro" id="IPR011992">
    <property type="entry name" value="EF-hand-dom_pair"/>
</dbReference>
<sequence>MSPSTQTTPKCGPTTSVTAASTTSTSPRSLPATRTVDSRRVSAVVLAALSSTASRRGAGASRRRASILPPPANVPVPTPPVQADNPVLSDDERALCAWLDLSPRKLTELKEAFRLVEKDGGGTISKDELEVLMRTLGLRASKVEVRSMVDEIVAPGKDEIDLEAFVMAMSRKVTTSRPRAELLAAFWIFDEGGPLAPAGRHEDTEDLVSSLAPNAFENGFFDYENYLSMLFSS</sequence>
<dbReference type="SMART" id="SM00054">
    <property type="entry name" value="EFh"/>
    <property type="match status" value="2"/>
</dbReference>
<organism evidence="4 5">
    <name type="scientific">Allomyces macrogynus (strain ATCC 38327)</name>
    <name type="common">Allomyces javanicus var. macrogynus</name>
    <dbReference type="NCBI Taxonomy" id="578462"/>
    <lineage>
        <taxon>Eukaryota</taxon>
        <taxon>Fungi</taxon>
        <taxon>Fungi incertae sedis</taxon>
        <taxon>Blastocladiomycota</taxon>
        <taxon>Blastocladiomycetes</taxon>
        <taxon>Blastocladiales</taxon>
        <taxon>Blastocladiaceae</taxon>
        <taxon>Allomyces</taxon>
    </lineage>
</organism>
<dbReference type="eggNOG" id="KOG0027">
    <property type="taxonomic scope" value="Eukaryota"/>
</dbReference>
<dbReference type="PROSITE" id="PS50222">
    <property type="entry name" value="EF_HAND_2"/>
    <property type="match status" value="1"/>
</dbReference>
<dbReference type="InterPro" id="IPR002048">
    <property type="entry name" value="EF_hand_dom"/>
</dbReference>